<name>A0A544W5Q9_9MYCO</name>
<dbReference type="GO" id="GO:0016787">
    <property type="term" value="F:hydrolase activity"/>
    <property type="evidence" value="ECO:0007669"/>
    <property type="project" value="UniProtKB-KW"/>
</dbReference>
<dbReference type="PANTHER" id="PTHR31988:SF19">
    <property type="entry name" value="9-O-ACETYL-N-ACETYLNEURAMINIC ACID DEACETYLASE-RELATED"/>
    <property type="match status" value="1"/>
</dbReference>
<dbReference type="PANTHER" id="PTHR31988">
    <property type="entry name" value="ESTERASE, PUTATIVE (DUF303)-RELATED"/>
    <property type="match status" value="1"/>
</dbReference>
<reference evidence="3 4" key="1">
    <citation type="submission" date="2018-10" db="EMBL/GenBank/DDBJ databases">
        <title>Draft genome of Mycobacterium hodleri strain B.</title>
        <authorList>
            <person name="Amande T.J."/>
            <person name="Mcgenity T.J."/>
        </authorList>
    </citation>
    <scope>NUCLEOTIDE SEQUENCE [LARGE SCALE GENOMIC DNA]</scope>
    <source>
        <strain evidence="3 4">B</strain>
    </source>
</reference>
<keyword evidence="1" id="KW-0378">Hydrolase</keyword>
<evidence type="ECO:0000256" key="1">
    <source>
        <dbReference type="ARBA" id="ARBA00022801"/>
    </source>
</evidence>
<dbReference type="Gene3D" id="3.40.50.1110">
    <property type="entry name" value="SGNH hydrolase"/>
    <property type="match status" value="1"/>
</dbReference>
<feature type="domain" description="Sialate O-acetylesterase" evidence="2">
    <location>
        <begin position="48"/>
        <end position="276"/>
    </location>
</feature>
<gene>
    <name evidence="3" type="ORF">D8S82_05060</name>
</gene>
<evidence type="ECO:0000313" key="4">
    <source>
        <dbReference type="Proteomes" id="UP000315759"/>
    </source>
</evidence>
<organism evidence="3 4">
    <name type="scientific">Mycolicibacterium hodleri</name>
    <dbReference type="NCBI Taxonomy" id="49897"/>
    <lineage>
        <taxon>Bacteria</taxon>
        <taxon>Bacillati</taxon>
        <taxon>Actinomycetota</taxon>
        <taxon>Actinomycetes</taxon>
        <taxon>Mycobacteriales</taxon>
        <taxon>Mycobacteriaceae</taxon>
        <taxon>Mycolicibacterium</taxon>
    </lineage>
</organism>
<protein>
    <submittedName>
        <fullName evidence="3">Sialate O-acetylesterase</fullName>
    </submittedName>
</protein>
<evidence type="ECO:0000313" key="3">
    <source>
        <dbReference type="EMBL" id="TQR87572.1"/>
    </source>
</evidence>
<dbReference type="Proteomes" id="UP000315759">
    <property type="component" value="Unassembled WGS sequence"/>
</dbReference>
<dbReference type="InterPro" id="IPR036514">
    <property type="entry name" value="SGNH_hydro_sf"/>
</dbReference>
<dbReference type="RefSeq" id="WP_142551031.1">
    <property type="nucleotide sequence ID" value="NZ_VIFX01000005.1"/>
</dbReference>
<sequence>MNAARNPDGDVPHWRRLAFEAKSAVKRRLASAGTPVDPPPKPYLVVPILGQSNAFGMGRGLDRDGLDRSHPRVHQYAMSGPAEGRIILAEEPLMHEIPGKGVGFGMTFAKLLAEETGRHVLLVPGARGDTSFAPKNGYTWDPADTRTRVNLYVAGVRAIDAVLGRHPGSTVAAVLWHQGESDVPLTSGPTYRDKLDSVIDDLRRRYGNDLPFILGQMVPEEMELSRKDYSVIDAIHADTPRRRHRTAFATGERGCVNGGEDRHYNAEGQRAMGRAMWVRYRELCPDDLAEYDRE</sequence>
<evidence type="ECO:0000259" key="2">
    <source>
        <dbReference type="Pfam" id="PF03629"/>
    </source>
</evidence>
<dbReference type="InterPro" id="IPR052940">
    <property type="entry name" value="Carb_Esterase_6"/>
</dbReference>
<accession>A0A544W5Q9</accession>
<proteinExistence type="predicted"/>
<dbReference type="AlphaFoldDB" id="A0A544W5Q9"/>
<dbReference type="EMBL" id="VIFX01000005">
    <property type="protein sequence ID" value="TQR87572.1"/>
    <property type="molecule type" value="Genomic_DNA"/>
</dbReference>
<keyword evidence="4" id="KW-1185">Reference proteome</keyword>
<dbReference type="SUPFAM" id="SSF52266">
    <property type="entry name" value="SGNH hydrolase"/>
    <property type="match status" value="1"/>
</dbReference>
<dbReference type="InterPro" id="IPR005181">
    <property type="entry name" value="SASA"/>
</dbReference>
<comment type="caution">
    <text evidence="3">The sequence shown here is derived from an EMBL/GenBank/DDBJ whole genome shotgun (WGS) entry which is preliminary data.</text>
</comment>
<dbReference type="Pfam" id="PF03629">
    <property type="entry name" value="SASA"/>
    <property type="match status" value="1"/>
</dbReference>